<dbReference type="CDD" id="cd09274">
    <property type="entry name" value="RNase_HI_RT_Ty3"/>
    <property type="match status" value="1"/>
</dbReference>
<feature type="compositionally biased region" description="Polar residues" evidence="9">
    <location>
        <begin position="1175"/>
        <end position="1188"/>
    </location>
</feature>
<protein>
    <recommendedName>
        <fullName evidence="1">RNA-directed DNA polymerase</fullName>
        <ecNumber evidence="1">2.7.7.49</ecNumber>
    </recommendedName>
</protein>
<feature type="non-terminal residue" evidence="12">
    <location>
        <position position="1"/>
    </location>
</feature>
<dbReference type="GO" id="GO:0015074">
    <property type="term" value="P:DNA integration"/>
    <property type="evidence" value="ECO:0007669"/>
    <property type="project" value="InterPro"/>
</dbReference>
<dbReference type="EC" id="2.7.7.49" evidence="1"/>
<dbReference type="EMBL" id="AF056940">
    <property type="protein sequence ID" value="AAC33318.1"/>
    <property type="molecule type" value="Genomic_DNA"/>
</dbReference>
<dbReference type="GO" id="GO:0006508">
    <property type="term" value="P:proteolysis"/>
    <property type="evidence" value="ECO:0007669"/>
    <property type="project" value="UniProtKB-KW"/>
</dbReference>
<keyword evidence="5" id="KW-0540">Nuclease</keyword>
<keyword evidence="4" id="KW-0548">Nucleotidyltransferase</keyword>
<evidence type="ECO:0000313" key="13">
    <source>
        <dbReference type="FlyBase" id="FBgn0028755"/>
    </source>
</evidence>
<dbReference type="InterPro" id="IPR050951">
    <property type="entry name" value="Retrovirus_Pol_polyprotein"/>
</dbReference>
<sequence>MKIVLLKNLKIIMFREIQITIVGTWEIISKMLTQPPFQVVIPTRIRVITHKINSIISPKTIRKLTTSFQQKLSQGRYQNPLNYQISPIHAECTKPSRLTSRDSNSGQIRIWDNIGKFLFSKPREPNRNKSIHKNWIMELTKFLKCVIDTGSTINLMKTNRLNFPVYNETLKVHTINGVIELKQSIRLGASKICPSKQKFYIHDFSEHYDVLIGREYLEACQAKIDYAQGSVTLGEFNFCFRYNDEEVEEDMTAQECLDPPSTEDRPFNFAINNELIENNEFRLEHLNSEEKEKIKKVLHEFVISSYHEGDNLTFTSYNLNTKFLTKHEDPIYKRSHTNILQLSNEEVIPFSDLIKPIPNGLPVIIVPKRNDAFGKPKFRLVIDYRHFNELTINDKYPIPIMDEILDKLGKCQYFTTIDLAKGFHQIQMDPGSIPKTAFSTKHGHYEYTRMPFGLKNAPATFQRCMNNLLEDLIFKDCLVHLDDIIIFSTSLEEHILSLQKVFKKLREANLKLQLDKCEFMRKETEFLGHIITTEGIKPNPNKIQAIVKFPIPKTPKEIKSFLGLCGFYRKFIPNFANIVKPLTLKLKGSKINIKDRDYELAFEKLKVLITSDPILIYPNFEKPFSLTTDASNMAIGAVLSQEHKPICYASRTLNEHELNYSTIEKELLAIVWATKYFRSYLFGRQFQILSDHRPLVWLNNMKEPNMKLQRWKIKLNEFDFQIKYVPGKENYVADALSRIQLNENFLGEDTISTRATIHSAQEDNSNHLQITERPLNYYNRQIEFEKGTENETKVTNYFHKTNIKITYKDMTNTHAKELIKEYLCTKKSVLYFHNEADFPIFQEAYLEIISPNNSTKAMKTSTKLIDLQTYAEFKELILKKHKELLHPGIEKTINWFKETHYFPDYQNLINECETCNIAKTEHRDTKLTFEITPEIANIREKYVMDFYIVGDKQFLSCIDIYSKFASLIEIKSRDWLETKRAILQVFNQMGKPIEIKADKDSAFMCTALQLWLKSEAVNINITTSKNGISDVERFHKTVNEKLRIINSDSDVENKLTKFETILYTYNHKTKHKTTNRTPADIFIYAGTPEYDTQANKEKLINNLNKKRTNYEIDTRYKHSPLVKSKTTTPFKKTGELRQIDDKHFEETNRGRKITHYKTKFKKKKKTNQSKYNNYRSTTDSDQNIQAPA</sequence>
<dbReference type="GO" id="GO:0008233">
    <property type="term" value="F:peptidase activity"/>
    <property type="evidence" value="ECO:0007669"/>
    <property type="project" value="UniProtKB-KW"/>
</dbReference>
<dbReference type="InterPro" id="IPR000477">
    <property type="entry name" value="RT_dom"/>
</dbReference>
<dbReference type="SUPFAM" id="SSF50630">
    <property type="entry name" value="Acid proteases"/>
    <property type="match status" value="1"/>
</dbReference>
<dbReference type="Gene3D" id="2.40.70.10">
    <property type="entry name" value="Acid Proteases"/>
    <property type="match status" value="1"/>
</dbReference>
<evidence type="ECO:0000256" key="9">
    <source>
        <dbReference type="SAM" id="MobiDB-lite"/>
    </source>
</evidence>
<dbReference type="InterPro" id="IPR001584">
    <property type="entry name" value="Integrase_cat-core"/>
</dbReference>
<dbReference type="FunFam" id="3.10.20.370:FF:000001">
    <property type="entry name" value="Retrovirus-related Pol polyprotein from transposon 17.6-like protein"/>
    <property type="match status" value="1"/>
</dbReference>
<dbReference type="InterPro" id="IPR021109">
    <property type="entry name" value="Peptidase_aspartic_dom_sf"/>
</dbReference>
<dbReference type="PIR" id="T13933">
    <property type="entry name" value="T13933"/>
</dbReference>
<keyword evidence="2" id="KW-0645">Protease</keyword>
<dbReference type="FunFam" id="3.10.10.10:FF:000007">
    <property type="entry name" value="Retrovirus-related Pol polyprotein from transposon 17.6-like Protein"/>
    <property type="match status" value="1"/>
</dbReference>
<evidence type="ECO:0000256" key="6">
    <source>
        <dbReference type="ARBA" id="ARBA00022759"/>
    </source>
</evidence>
<evidence type="ECO:0000313" key="12">
    <source>
        <dbReference type="EMBL" id="AAC33318.1"/>
    </source>
</evidence>
<keyword evidence="8" id="KW-0695">RNA-directed DNA polymerase</keyword>
<dbReference type="InterPro" id="IPR036397">
    <property type="entry name" value="RNaseH_sf"/>
</dbReference>
<dbReference type="FlyBase" id="FBgn0028755">
    <property type="gene designation" value="Dvir\Tv1\pol"/>
</dbReference>
<dbReference type="CDD" id="cd01647">
    <property type="entry name" value="RT_LTR"/>
    <property type="match status" value="1"/>
</dbReference>
<feature type="region of interest" description="Disordered" evidence="9">
    <location>
        <begin position="1158"/>
        <end position="1188"/>
    </location>
</feature>
<feature type="domain" description="Integrase catalytic" evidence="11">
    <location>
        <begin position="929"/>
        <end position="1086"/>
    </location>
</feature>
<reference evidence="12" key="1">
    <citation type="journal article" date="1999" name="Gene">
        <title>Gypsy group retrotransposon Tv1 from Drosophila virilis.</title>
        <authorList>
            <person name="Andrianov B.V."/>
            <person name="Zakharyev V.M."/>
            <person name="Reznik N.L."/>
            <person name="Gorelova T.V."/>
            <person name="Evgen'ev M.B."/>
        </authorList>
    </citation>
    <scope>NUCLEOTIDE SEQUENCE</scope>
</reference>
<dbReference type="InterPro" id="IPR012337">
    <property type="entry name" value="RNaseH-like_sf"/>
</dbReference>
<name>O76326_DROVI</name>
<keyword evidence="6" id="KW-0255">Endonuclease</keyword>
<dbReference type="GO" id="GO:0004519">
    <property type="term" value="F:endonuclease activity"/>
    <property type="evidence" value="ECO:0007669"/>
    <property type="project" value="UniProtKB-KW"/>
</dbReference>
<dbReference type="PANTHER" id="PTHR37984:SF5">
    <property type="entry name" value="PROTEIN NYNRIN-LIKE"/>
    <property type="match status" value="1"/>
</dbReference>
<evidence type="ECO:0000256" key="8">
    <source>
        <dbReference type="ARBA" id="ARBA00022918"/>
    </source>
</evidence>
<dbReference type="GO" id="GO:0042575">
    <property type="term" value="C:DNA polymerase complex"/>
    <property type="evidence" value="ECO:0007669"/>
    <property type="project" value="UniProtKB-ARBA"/>
</dbReference>
<feature type="compositionally biased region" description="Basic residues" evidence="9">
    <location>
        <begin position="1158"/>
        <end position="1167"/>
    </location>
</feature>
<organism evidence="12">
    <name type="scientific">Drosophila virilis</name>
    <name type="common">Fruit fly</name>
    <dbReference type="NCBI Taxonomy" id="7244"/>
    <lineage>
        <taxon>Eukaryota</taxon>
        <taxon>Metazoa</taxon>
        <taxon>Ecdysozoa</taxon>
        <taxon>Arthropoda</taxon>
        <taxon>Hexapoda</taxon>
        <taxon>Insecta</taxon>
        <taxon>Pterygota</taxon>
        <taxon>Neoptera</taxon>
        <taxon>Endopterygota</taxon>
        <taxon>Diptera</taxon>
        <taxon>Brachycera</taxon>
        <taxon>Muscomorpha</taxon>
        <taxon>Ephydroidea</taxon>
        <taxon>Drosophilidae</taxon>
        <taxon>Drosophila</taxon>
    </lineage>
</organism>
<accession>O76326</accession>
<dbReference type="GO" id="GO:0003964">
    <property type="term" value="F:RNA-directed DNA polymerase activity"/>
    <property type="evidence" value="ECO:0007669"/>
    <property type="project" value="UniProtKB-KW"/>
</dbReference>
<dbReference type="InterPro" id="IPR043128">
    <property type="entry name" value="Rev_trsase/Diguanyl_cyclase"/>
</dbReference>
<dbReference type="Gene3D" id="3.30.70.270">
    <property type="match status" value="2"/>
</dbReference>
<evidence type="ECO:0000259" key="10">
    <source>
        <dbReference type="PROSITE" id="PS50878"/>
    </source>
</evidence>
<dbReference type="InterPro" id="IPR041373">
    <property type="entry name" value="RT_RNaseH"/>
</dbReference>
<evidence type="ECO:0000259" key="11">
    <source>
        <dbReference type="PROSITE" id="PS50994"/>
    </source>
</evidence>
<keyword evidence="7" id="KW-0378">Hydrolase</keyword>
<dbReference type="PROSITE" id="PS50994">
    <property type="entry name" value="INTEGRASE"/>
    <property type="match status" value="1"/>
</dbReference>
<evidence type="ECO:0000256" key="5">
    <source>
        <dbReference type="ARBA" id="ARBA00022722"/>
    </source>
</evidence>
<evidence type="ECO:0000256" key="2">
    <source>
        <dbReference type="ARBA" id="ARBA00022670"/>
    </source>
</evidence>
<feature type="domain" description="Reverse transcriptase" evidence="10">
    <location>
        <begin position="347"/>
        <end position="531"/>
    </location>
</feature>
<dbReference type="GO" id="GO:0003676">
    <property type="term" value="F:nucleic acid binding"/>
    <property type="evidence" value="ECO:0007669"/>
    <property type="project" value="InterPro"/>
</dbReference>
<dbReference type="PROSITE" id="PS50878">
    <property type="entry name" value="RT_POL"/>
    <property type="match status" value="1"/>
</dbReference>
<dbReference type="AlphaFoldDB" id="O76326"/>
<dbReference type="Gene3D" id="3.30.420.10">
    <property type="entry name" value="Ribonuclease H-like superfamily/Ribonuclease H"/>
    <property type="match status" value="1"/>
</dbReference>
<proteinExistence type="predicted"/>
<evidence type="ECO:0000256" key="4">
    <source>
        <dbReference type="ARBA" id="ARBA00022695"/>
    </source>
</evidence>
<dbReference type="Pfam" id="PF00078">
    <property type="entry name" value="RVT_1"/>
    <property type="match status" value="1"/>
</dbReference>
<evidence type="ECO:0000256" key="1">
    <source>
        <dbReference type="ARBA" id="ARBA00012493"/>
    </source>
</evidence>
<evidence type="ECO:0000256" key="3">
    <source>
        <dbReference type="ARBA" id="ARBA00022679"/>
    </source>
</evidence>
<dbReference type="SUPFAM" id="SSF53098">
    <property type="entry name" value="Ribonuclease H-like"/>
    <property type="match status" value="1"/>
</dbReference>
<evidence type="ECO:0000256" key="7">
    <source>
        <dbReference type="ARBA" id="ARBA00022801"/>
    </source>
</evidence>
<dbReference type="MEROPS" id="A02.052"/>
<keyword evidence="3" id="KW-0808">Transferase</keyword>
<dbReference type="FunFam" id="3.30.70.270:FF:000020">
    <property type="entry name" value="Transposon Tf2-6 polyprotein-like Protein"/>
    <property type="match status" value="1"/>
</dbReference>
<dbReference type="InterPro" id="IPR043502">
    <property type="entry name" value="DNA/RNA_pol_sf"/>
</dbReference>
<dbReference type="SUPFAM" id="SSF56672">
    <property type="entry name" value="DNA/RNA polymerases"/>
    <property type="match status" value="1"/>
</dbReference>
<dbReference type="Pfam" id="PF17917">
    <property type="entry name" value="RT_RNaseH"/>
    <property type="match status" value="1"/>
</dbReference>
<gene>
    <name evidence="12 13" type="primary">pol</name>
</gene>
<dbReference type="PANTHER" id="PTHR37984">
    <property type="entry name" value="PROTEIN CBG26694"/>
    <property type="match status" value="1"/>
</dbReference>